<dbReference type="Pfam" id="PF04440">
    <property type="entry name" value="Dysbindin"/>
    <property type="match status" value="1"/>
</dbReference>
<dbReference type="PANTHER" id="PTHR16294">
    <property type="entry name" value="DYSTROBREVIN BINDING PROTEIN 1 DYSBINDIN"/>
    <property type="match status" value="1"/>
</dbReference>
<keyword evidence="5" id="KW-1185">Reference proteome</keyword>
<evidence type="ECO:0000256" key="1">
    <source>
        <dbReference type="ARBA" id="ARBA00008686"/>
    </source>
</evidence>
<dbReference type="eggNOG" id="ENOG502S0DA">
    <property type="taxonomic scope" value="Eukaryota"/>
</dbReference>
<reference evidence="4" key="2">
    <citation type="submission" date="2025-08" db="UniProtKB">
        <authorList>
            <consortium name="Ensembl"/>
        </authorList>
    </citation>
    <scope>IDENTIFICATION</scope>
    <source>
        <strain evidence="4">Thorbecke</strain>
    </source>
</reference>
<evidence type="ECO:0000256" key="2">
    <source>
        <dbReference type="ARBA" id="ARBA00040078"/>
    </source>
</evidence>
<sequence length="164" mass="17981">VREPSMSTADNACLVTETVKEVEVPRAALDVPGHEMGDSCHTPVTEEEGGIPIPAPGLLQVTERRQPLSSVSSLEVHFDLLDLTELTDMSDQELAEVFADSDDENLTNDSPAGLHPLPRAGCLRSPSWTRARAEQNREKQPLGDPERQTAIVDTFLTIERPKED</sequence>
<evidence type="ECO:0000256" key="3">
    <source>
        <dbReference type="SAM" id="MobiDB-lite"/>
    </source>
</evidence>
<dbReference type="InterPro" id="IPR007531">
    <property type="entry name" value="Dysbindin"/>
</dbReference>
<organism evidence="4 5">
    <name type="scientific">Oryctolagus cuniculus</name>
    <name type="common">Rabbit</name>
    <dbReference type="NCBI Taxonomy" id="9986"/>
    <lineage>
        <taxon>Eukaryota</taxon>
        <taxon>Metazoa</taxon>
        <taxon>Chordata</taxon>
        <taxon>Craniata</taxon>
        <taxon>Vertebrata</taxon>
        <taxon>Euteleostomi</taxon>
        <taxon>Mammalia</taxon>
        <taxon>Eutheria</taxon>
        <taxon>Euarchontoglires</taxon>
        <taxon>Glires</taxon>
        <taxon>Lagomorpha</taxon>
        <taxon>Leporidae</taxon>
        <taxon>Oryctolagus</taxon>
    </lineage>
</organism>
<gene>
    <name evidence="4" type="primary">DBNDD1</name>
</gene>
<dbReference type="Ensembl" id="ENSOCUT00000014157.3">
    <property type="protein sequence ID" value="ENSOCUP00000012166.3"/>
    <property type="gene ID" value="ENSOCUG00000014163.3"/>
</dbReference>
<dbReference type="PaxDb" id="9986-ENSOCUP00000012166"/>
<reference evidence="4" key="3">
    <citation type="submission" date="2025-09" db="UniProtKB">
        <authorList>
            <consortium name="Ensembl"/>
        </authorList>
    </citation>
    <scope>IDENTIFICATION</scope>
    <source>
        <strain evidence="4">Thorbecke</strain>
    </source>
</reference>
<comment type="similarity">
    <text evidence="1">Belongs to the dysbindin family.</text>
</comment>
<accession>G1T6T9</accession>
<evidence type="ECO:0000313" key="4">
    <source>
        <dbReference type="Ensembl" id="ENSOCUP00000012166.3"/>
    </source>
</evidence>
<evidence type="ECO:0000313" key="5">
    <source>
        <dbReference type="Proteomes" id="UP000001811"/>
    </source>
</evidence>
<dbReference type="InParanoid" id="G1T6T9"/>
<proteinExistence type="inferred from homology"/>
<feature type="compositionally biased region" description="Basic and acidic residues" evidence="3">
    <location>
        <begin position="131"/>
        <end position="147"/>
    </location>
</feature>
<dbReference type="Proteomes" id="UP000001811">
    <property type="component" value="Unplaced"/>
</dbReference>
<feature type="region of interest" description="Disordered" evidence="3">
    <location>
        <begin position="100"/>
        <end position="164"/>
    </location>
</feature>
<protein>
    <recommendedName>
        <fullName evidence="2">Dysbindin domain-containing protein 1</fullName>
    </recommendedName>
</protein>
<dbReference type="GeneTree" id="ENSGT00390000018903"/>
<dbReference type="FunCoup" id="G1T6T9">
    <property type="interactions" value="51"/>
</dbReference>
<reference evidence="4 5" key="1">
    <citation type="journal article" date="2011" name="Nature">
        <title>A high-resolution map of human evolutionary constraint using 29 mammals.</title>
        <authorList>
            <person name="Lindblad-Toh K."/>
            <person name="Garber M."/>
            <person name="Zuk O."/>
            <person name="Lin M.F."/>
            <person name="Parker B.J."/>
            <person name="Washietl S."/>
            <person name="Kheradpour P."/>
            <person name="Ernst J."/>
            <person name="Jordan G."/>
            <person name="Mauceli E."/>
            <person name="Ward L.D."/>
            <person name="Lowe C.B."/>
            <person name="Holloway A.K."/>
            <person name="Clamp M."/>
            <person name="Gnerre S."/>
            <person name="Alfoldi J."/>
            <person name="Beal K."/>
            <person name="Chang J."/>
            <person name="Clawson H."/>
            <person name="Cuff J."/>
            <person name="Di Palma F."/>
            <person name="Fitzgerald S."/>
            <person name="Flicek P."/>
            <person name="Guttman M."/>
            <person name="Hubisz M.J."/>
            <person name="Jaffe D.B."/>
            <person name="Jungreis I."/>
            <person name="Kent W.J."/>
            <person name="Kostka D."/>
            <person name="Lara M."/>
            <person name="Martins A.L."/>
            <person name="Massingham T."/>
            <person name="Moltke I."/>
            <person name="Raney B.J."/>
            <person name="Rasmussen M.D."/>
            <person name="Robinson J."/>
            <person name="Stark A."/>
            <person name="Vilella A.J."/>
            <person name="Wen J."/>
            <person name="Xie X."/>
            <person name="Zody M.C."/>
            <person name="Baldwin J."/>
            <person name="Bloom T."/>
            <person name="Chin C.W."/>
            <person name="Heiman D."/>
            <person name="Nicol R."/>
            <person name="Nusbaum C."/>
            <person name="Young S."/>
            <person name="Wilkinson J."/>
            <person name="Worley K.C."/>
            <person name="Kovar C.L."/>
            <person name="Muzny D.M."/>
            <person name="Gibbs R.A."/>
            <person name="Cree A."/>
            <person name="Dihn H.H."/>
            <person name="Fowler G."/>
            <person name="Jhangiani S."/>
            <person name="Joshi V."/>
            <person name="Lee S."/>
            <person name="Lewis L.R."/>
            <person name="Nazareth L.V."/>
            <person name="Okwuonu G."/>
            <person name="Santibanez J."/>
            <person name="Warren W.C."/>
            <person name="Mardis E.R."/>
            <person name="Weinstock G.M."/>
            <person name="Wilson R.K."/>
            <person name="Delehaunty K."/>
            <person name="Dooling D."/>
            <person name="Fronik C."/>
            <person name="Fulton L."/>
            <person name="Fulton B."/>
            <person name="Graves T."/>
            <person name="Minx P."/>
            <person name="Sodergren E."/>
            <person name="Birney E."/>
            <person name="Margulies E.H."/>
            <person name="Herrero J."/>
            <person name="Green E.D."/>
            <person name="Haussler D."/>
            <person name="Siepel A."/>
            <person name="Goldman N."/>
            <person name="Pollard K.S."/>
            <person name="Pedersen J.S."/>
            <person name="Lander E.S."/>
            <person name="Kellis M."/>
        </authorList>
    </citation>
    <scope>NUCLEOTIDE SEQUENCE [LARGE SCALE GENOMIC DNA]</scope>
    <source>
        <strain evidence="5">Thorbecke</strain>
    </source>
</reference>
<dbReference type="Bgee" id="ENSOCUG00000014163">
    <property type="expression patterns" value="Expressed in brain and 19 other cell types or tissues"/>
</dbReference>
<dbReference type="STRING" id="9986.ENSOCUP00000012166"/>
<dbReference type="PANTHER" id="PTHR16294:SF4">
    <property type="entry name" value="DYSBINDIN DOMAIN-CONTAINING PROTEIN 1"/>
    <property type="match status" value="1"/>
</dbReference>
<dbReference type="HOGENOM" id="CLU_087637_0_0_1"/>
<dbReference type="GO" id="GO:0005737">
    <property type="term" value="C:cytoplasm"/>
    <property type="evidence" value="ECO:0007669"/>
    <property type="project" value="InterPro"/>
</dbReference>
<name>G1T6T9_RABIT</name>
<dbReference type="AlphaFoldDB" id="G1T6T9"/>